<accession>A0A1D1VVI0</accession>
<comment type="caution">
    <text evidence="1">The sequence shown here is derived from an EMBL/GenBank/DDBJ whole genome shotgun (WGS) entry which is preliminary data.</text>
</comment>
<dbReference type="Proteomes" id="UP000186922">
    <property type="component" value="Unassembled WGS sequence"/>
</dbReference>
<sequence>MANHMDEHGPSPRWLRELKNSAFDWSRGTFNREWLPTAPSWLLCDKTSEIN</sequence>
<organism evidence="1 2">
    <name type="scientific">Ramazzottius varieornatus</name>
    <name type="common">Water bear</name>
    <name type="synonym">Tardigrade</name>
    <dbReference type="NCBI Taxonomy" id="947166"/>
    <lineage>
        <taxon>Eukaryota</taxon>
        <taxon>Metazoa</taxon>
        <taxon>Ecdysozoa</taxon>
        <taxon>Tardigrada</taxon>
        <taxon>Eutardigrada</taxon>
        <taxon>Parachela</taxon>
        <taxon>Hypsibioidea</taxon>
        <taxon>Ramazzottiidae</taxon>
        <taxon>Ramazzottius</taxon>
    </lineage>
</organism>
<dbReference type="EMBL" id="BDGG01000010">
    <property type="protein sequence ID" value="GAV03798.1"/>
    <property type="molecule type" value="Genomic_DNA"/>
</dbReference>
<evidence type="ECO:0000313" key="2">
    <source>
        <dbReference type="Proteomes" id="UP000186922"/>
    </source>
</evidence>
<name>A0A1D1VVI0_RAMVA</name>
<proteinExistence type="predicted"/>
<gene>
    <name evidence="1" type="primary">RvY_14177-1</name>
    <name evidence="1" type="synonym">RvY_14177.1</name>
    <name evidence="1" type="ORF">RvY_14177</name>
</gene>
<protein>
    <submittedName>
        <fullName evidence="1">Uncharacterized protein</fullName>
    </submittedName>
</protein>
<dbReference type="AlphaFoldDB" id="A0A1D1VVI0"/>
<evidence type="ECO:0000313" key="1">
    <source>
        <dbReference type="EMBL" id="GAV03798.1"/>
    </source>
</evidence>
<keyword evidence="2" id="KW-1185">Reference proteome</keyword>
<reference evidence="1 2" key="1">
    <citation type="journal article" date="2016" name="Nat. Commun.">
        <title>Extremotolerant tardigrade genome and improved radiotolerance of human cultured cells by tardigrade-unique protein.</title>
        <authorList>
            <person name="Hashimoto T."/>
            <person name="Horikawa D.D."/>
            <person name="Saito Y."/>
            <person name="Kuwahara H."/>
            <person name="Kozuka-Hata H."/>
            <person name="Shin-I T."/>
            <person name="Minakuchi Y."/>
            <person name="Ohishi K."/>
            <person name="Motoyama A."/>
            <person name="Aizu T."/>
            <person name="Enomoto A."/>
            <person name="Kondo K."/>
            <person name="Tanaka S."/>
            <person name="Hara Y."/>
            <person name="Koshikawa S."/>
            <person name="Sagara H."/>
            <person name="Miura T."/>
            <person name="Yokobori S."/>
            <person name="Miyagawa K."/>
            <person name="Suzuki Y."/>
            <person name="Kubo T."/>
            <person name="Oyama M."/>
            <person name="Kohara Y."/>
            <person name="Fujiyama A."/>
            <person name="Arakawa K."/>
            <person name="Katayama T."/>
            <person name="Toyoda A."/>
            <person name="Kunieda T."/>
        </authorList>
    </citation>
    <scope>NUCLEOTIDE SEQUENCE [LARGE SCALE GENOMIC DNA]</scope>
    <source>
        <strain evidence="1 2">YOKOZUNA-1</strain>
    </source>
</reference>